<reference evidence="2 3" key="1">
    <citation type="submission" date="2023-07" db="EMBL/GenBank/DDBJ databases">
        <title>Comparative genomics of wheat-associated soil bacteria to identify genetic determinants of phenazine resistance.</title>
        <authorList>
            <person name="Mouncey N."/>
        </authorList>
    </citation>
    <scope>NUCLEOTIDE SEQUENCE [LARGE SCALE GENOMIC DNA]</scope>
    <source>
        <strain evidence="2 3">W2I16</strain>
    </source>
</reference>
<dbReference type="Gene3D" id="3.40.50.1820">
    <property type="entry name" value="alpha/beta hydrolase"/>
    <property type="match status" value="1"/>
</dbReference>
<dbReference type="Pfam" id="PF00975">
    <property type="entry name" value="Thioesterase"/>
    <property type="match status" value="1"/>
</dbReference>
<dbReference type="SUPFAM" id="SSF53474">
    <property type="entry name" value="alpha/beta-Hydrolases"/>
    <property type="match status" value="1"/>
</dbReference>
<accession>A0ABU0RM79</accession>
<dbReference type="Proteomes" id="UP001223072">
    <property type="component" value="Unassembled WGS sequence"/>
</dbReference>
<comment type="caution">
    <text evidence="2">The sequence shown here is derived from an EMBL/GenBank/DDBJ whole genome shotgun (WGS) entry which is preliminary data.</text>
</comment>
<protein>
    <submittedName>
        <fullName evidence="2">Surfactin synthase thioesterase subunit</fullName>
    </submittedName>
</protein>
<evidence type="ECO:0000313" key="2">
    <source>
        <dbReference type="EMBL" id="MDQ0932838.1"/>
    </source>
</evidence>
<name>A0ABU0RM79_9ACTN</name>
<feature type="domain" description="Thioesterase" evidence="1">
    <location>
        <begin position="7"/>
        <end position="68"/>
    </location>
</feature>
<dbReference type="EMBL" id="JAUSZS010000003">
    <property type="protein sequence ID" value="MDQ0932838.1"/>
    <property type="molecule type" value="Genomic_DNA"/>
</dbReference>
<dbReference type="RefSeq" id="WP_307626701.1">
    <property type="nucleotide sequence ID" value="NZ_JAUSZS010000003.1"/>
</dbReference>
<evidence type="ECO:0000259" key="1">
    <source>
        <dbReference type="Pfam" id="PF00975"/>
    </source>
</evidence>
<keyword evidence="3" id="KW-1185">Reference proteome</keyword>
<evidence type="ECO:0000313" key="3">
    <source>
        <dbReference type="Proteomes" id="UP001223072"/>
    </source>
</evidence>
<dbReference type="InterPro" id="IPR001031">
    <property type="entry name" value="Thioesterase"/>
</dbReference>
<gene>
    <name evidence="2" type="ORF">QFZ49_002768</name>
</gene>
<proteinExistence type="predicted"/>
<organism evidence="2 3">
    <name type="scientific">Streptomyces turgidiscabies</name>
    <dbReference type="NCBI Taxonomy" id="85558"/>
    <lineage>
        <taxon>Bacteria</taxon>
        <taxon>Bacillati</taxon>
        <taxon>Actinomycetota</taxon>
        <taxon>Actinomycetes</taxon>
        <taxon>Kitasatosporales</taxon>
        <taxon>Streptomycetaceae</taxon>
        <taxon>Streptomyces</taxon>
    </lineage>
</organism>
<dbReference type="InterPro" id="IPR029058">
    <property type="entry name" value="AB_hydrolase_fold"/>
</dbReference>
<sequence length="86" mass="9402">MKDSRAKLICLHHAGGSPSVFDHWVRTAPDGLDVIALELPKHPDNTSRRLYGSAGDLVPVLAENLVERVAEREVDTSGYGNYVLFG</sequence>